<dbReference type="NCBIfam" id="TIGR03696">
    <property type="entry name" value="Rhs_assc_core"/>
    <property type="match status" value="1"/>
</dbReference>
<evidence type="ECO:0000256" key="1">
    <source>
        <dbReference type="SAM" id="SignalP"/>
    </source>
</evidence>
<reference evidence="3 4" key="1">
    <citation type="submission" date="2023-02" db="EMBL/GenBank/DDBJ databases">
        <title>Genome sequence of Mucilaginibacter jinjuensis strain KACC 16571.</title>
        <authorList>
            <person name="Kim S."/>
            <person name="Heo J."/>
            <person name="Kwon S.-W."/>
        </authorList>
    </citation>
    <scope>NUCLEOTIDE SEQUENCE [LARGE SCALE GENOMIC DNA]</scope>
    <source>
        <strain evidence="3 4">KACC 16571</strain>
    </source>
</reference>
<sequence length="1146" mass="126817">MKTQHILNRIKRRYFALSLLLFAGLAVHAQTNVNGSMTGTISSGEYYSSGSIHITNAHINPGAGQRVHIYTVGDCLPLNNLALSTTQNYVSTVVPRIPGYVPGNTGYSTCDVMQTVQYIDGLGRPLQTVQVKGNPNATRDVVQPVAYDQFGREATKYLPYTTASNDGSYKADALTTGQNSFYNAPPSGVPTITIPSATTVFEASPLNRTLEQGAPGNDWQPAGTPNTTASAGHTVKVSYGSNATGEVVLWVVNSNGNGATGTGPYDPSQLYKTTTTDENGNQSIEFKDKENHVVCKKVQSGTNTFQSTCYVYDDLNNLRYVIPQMPGAYPTSFAETDGVFQNYIYGYHYDERNRLVQKKIPGKDWEYMVYNQLDQLVLTQDGTHRANKQWILTKYDALGRVILTGLFKDTATPALTQAQLQTNIYAAAQYETYTGTGLGYTLNSYPALSWVFTLNFYDNYNYPNNPYNTTVSNTLTQPTGLLTASKTAVLLPDGTFGPMLWTVHFYDSKGRQAQTYQQHYLNGGTSNSDYDETAFSYNFNDQVTQTTRHHYTQANTSSPALTVGTAYTYDHMGRKTQTNEQLNGGANVLLSQEDYNEVGQLMTKHLGNNAQQVAYTYNERGWLTGSSAPLFAMQLNYNTGAAPQWNGNISQMTYLTTKTAQPGNRTFNYTYDNLNRLKVAAFSGGLATDALDENISYDELGNITQLSRANAGTLNYTSYTGSQLNTVTGYSPRSYVYDANGNATSDGQGQQIDYNMLNLPQDTKRNNAIVARYTYDASGQKLRNTGSDGTWDYINGVVYKNGTVAFIQTDEGRIANNNGTYNYEYNLQDHLGNNRVSFDIYNGAARVVQEDEYYSFGLRKPGGYDYSNNNRYLYNGKEIQTDLTNQYDYGARFYDPVIGRWTTPDPLAEKMRRYSPYNYAFDNPMRFVDPDGMEPTPAEAARMARHVYGDQKDNILKGGWRVSHRDFGISLTSENGLKSQVYERVVKGKVTEYSYATAGTEPNWKDVGADVKQPLGLSKQYEDAANNAKTISGILGKTELTFTGHSLGGGEAALNALVTDRKAITFNAAGVGDITKIAEGNWKTPFKSESGIDAFILRTDPLNTLQNNSPIMPDVNGNRHYLWPKDIPSVYNGHSMDNILKNFPIK</sequence>
<dbReference type="RefSeq" id="WP_273631979.1">
    <property type="nucleotide sequence ID" value="NZ_CP117167.1"/>
</dbReference>
<organism evidence="3 4">
    <name type="scientific">Mucilaginibacter jinjuensis</name>
    <dbReference type="NCBI Taxonomy" id="1176721"/>
    <lineage>
        <taxon>Bacteria</taxon>
        <taxon>Pseudomonadati</taxon>
        <taxon>Bacteroidota</taxon>
        <taxon>Sphingobacteriia</taxon>
        <taxon>Sphingobacteriales</taxon>
        <taxon>Sphingobacteriaceae</taxon>
        <taxon>Mucilaginibacter</taxon>
    </lineage>
</organism>
<dbReference type="EMBL" id="CP117167">
    <property type="protein sequence ID" value="WCT13673.1"/>
    <property type="molecule type" value="Genomic_DNA"/>
</dbReference>
<dbReference type="Gene3D" id="2.180.10.10">
    <property type="entry name" value="RHS repeat-associated core"/>
    <property type="match status" value="1"/>
</dbReference>
<feature type="chain" id="PRO_5045229522" evidence="1">
    <location>
        <begin position="30"/>
        <end position="1146"/>
    </location>
</feature>
<dbReference type="PANTHER" id="PTHR32305:SF15">
    <property type="entry name" value="PROTEIN RHSA-RELATED"/>
    <property type="match status" value="1"/>
</dbReference>
<dbReference type="SUPFAM" id="SSF53474">
    <property type="entry name" value="alpha/beta-Hydrolases"/>
    <property type="match status" value="1"/>
</dbReference>
<name>A0ABY7TDA4_9SPHI</name>
<gene>
    <name evidence="3" type="ORF">PQO05_06955</name>
</gene>
<dbReference type="InterPro" id="IPR050708">
    <property type="entry name" value="T6SS_VgrG/RHS"/>
</dbReference>
<evidence type="ECO:0000259" key="2">
    <source>
        <dbReference type="Pfam" id="PF20041"/>
    </source>
</evidence>
<feature type="domain" description="DUF6443" evidence="2">
    <location>
        <begin position="105"/>
        <end position="226"/>
    </location>
</feature>
<dbReference type="InterPro" id="IPR022385">
    <property type="entry name" value="Rhs_assc_core"/>
</dbReference>
<dbReference type="Pfam" id="PF26363">
    <property type="entry name" value="Phospholipase-like"/>
    <property type="match status" value="1"/>
</dbReference>
<feature type="signal peptide" evidence="1">
    <location>
        <begin position="1"/>
        <end position="29"/>
    </location>
</feature>
<keyword evidence="1" id="KW-0732">Signal</keyword>
<proteinExistence type="predicted"/>
<evidence type="ECO:0000313" key="4">
    <source>
        <dbReference type="Proteomes" id="UP001216139"/>
    </source>
</evidence>
<evidence type="ECO:0000313" key="3">
    <source>
        <dbReference type="EMBL" id="WCT13673.1"/>
    </source>
</evidence>
<protein>
    <submittedName>
        <fullName evidence="3">DUF6443 domain-containing protein</fullName>
    </submittedName>
</protein>
<dbReference type="InterPro" id="IPR045619">
    <property type="entry name" value="DUF6443"/>
</dbReference>
<dbReference type="PANTHER" id="PTHR32305">
    <property type="match status" value="1"/>
</dbReference>
<dbReference type="Proteomes" id="UP001216139">
    <property type="component" value="Chromosome"/>
</dbReference>
<keyword evidence="4" id="KW-1185">Reference proteome</keyword>
<accession>A0ABY7TDA4</accession>
<dbReference type="InterPro" id="IPR029058">
    <property type="entry name" value="AB_hydrolase_fold"/>
</dbReference>
<dbReference type="Pfam" id="PF20041">
    <property type="entry name" value="DUF6443"/>
    <property type="match status" value="1"/>
</dbReference>